<evidence type="ECO:0000313" key="3">
    <source>
        <dbReference type="Proteomes" id="UP000186817"/>
    </source>
</evidence>
<feature type="region of interest" description="Disordered" evidence="1">
    <location>
        <begin position="728"/>
        <end position="747"/>
    </location>
</feature>
<feature type="compositionally biased region" description="Low complexity" evidence="1">
    <location>
        <begin position="570"/>
        <end position="582"/>
    </location>
</feature>
<dbReference type="InterPro" id="IPR042081">
    <property type="entry name" value="RNA_2'-PTrans_C"/>
</dbReference>
<gene>
    <name evidence="2" type="ORF">AK812_SmicGene30736</name>
</gene>
<proteinExistence type="predicted"/>
<evidence type="ECO:0000256" key="1">
    <source>
        <dbReference type="SAM" id="MobiDB-lite"/>
    </source>
</evidence>
<protein>
    <submittedName>
        <fullName evidence="2">Uncharacterized protein</fullName>
    </submittedName>
</protein>
<evidence type="ECO:0000313" key="2">
    <source>
        <dbReference type="EMBL" id="OLP87995.1"/>
    </source>
</evidence>
<feature type="compositionally biased region" description="Basic and acidic residues" evidence="1">
    <location>
        <begin position="208"/>
        <end position="220"/>
    </location>
</feature>
<dbReference type="EMBL" id="LSRX01000832">
    <property type="protein sequence ID" value="OLP87995.1"/>
    <property type="molecule type" value="Genomic_DNA"/>
</dbReference>
<feature type="region of interest" description="Disordered" evidence="1">
    <location>
        <begin position="530"/>
        <end position="583"/>
    </location>
</feature>
<feature type="compositionally biased region" description="Basic and acidic residues" evidence="1">
    <location>
        <begin position="462"/>
        <end position="477"/>
    </location>
</feature>
<feature type="region of interest" description="Disordered" evidence="1">
    <location>
        <begin position="458"/>
        <end position="518"/>
    </location>
</feature>
<dbReference type="Proteomes" id="UP000186817">
    <property type="component" value="Unassembled WGS sequence"/>
</dbReference>
<name>A0A1Q9CYL1_SYMMI</name>
<feature type="region of interest" description="Disordered" evidence="1">
    <location>
        <begin position="191"/>
        <end position="225"/>
    </location>
</feature>
<dbReference type="Gene3D" id="3.20.170.30">
    <property type="match status" value="1"/>
</dbReference>
<dbReference type="OrthoDB" id="10459992at2759"/>
<accession>A0A1Q9CYL1</accession>
<comment type="caution">
    <text evidence="2">The sequence shown here is derived from an EMBL/GenBank/DDBJ whole genome shotgun (WGS) entry which is preliminary data.</text>
</comment>
<dbReference type="SUPFAM" id="SSF56399">
    <property type="entry name" value="ADP-ribosylation"/>
    <property type="match status" value="1"/>
</dbReference>
<reference evidence="2 3" key="1">
    <citation type="submission" date="2016-02" db="EMBL/GenBank/DDBJ databases">
        <title>Genome analysis of coral dinoflagellate symbionts highlights evolutionary adaptations to a symbiotic lifestyle.</title>
        <authorList>
            <person name="Aranda M."/>
            <person name="Li Y."/>
            <person name="Liew Y.J."/>
            <person name="Baumgarten S."/>
            <person name="Simakov O."/>
            <person name="Wilson M."/>
            <person name="Piel J."/>
            <person name="Ashoor H."/>
            <person name="Bougouffa S."/>
            <person name="Bajic V.B."/>
            <person name="Ryu T."/>
            <person name="Ravasi T."/>
            <person name="Bayer T."/>
            <person name="Micklem G."/>
            <person name="Kim H."/>
            <person name="Bhak J."/>
            <person name="Lajeunesse T.C."/>
            <person name="Voolstra C.R."/>
        </authorList>
    </citation>
    <scope>NUCLEOTIDE SEQUENCE [LARGE SCALE GENOMIC DNA]</scope>
    <source>
        <strain evidence="2 3">CCMP2467</strain>
    </source>
</reference>
<dbReference type="AlphaFoldDB" id="A0A1Q9CYL1"/>
<feature type="compositionally biased region" description="Basic and acidic residues" evidence="1">
    <location>
        <begin position="490"/>
        <end position="504"/>
    </location>
</feature>
<keyword evidence="3" id="KW-1185">Reference proteome</keyword>
<sequence length="747" mass="81569">MSYSGDQMDLLIPREEMKVNKEGPLRSEEVEVPDDVLEVEAQAEKAYDWIRQQWKCTPLQRAEVATVTAEAGFQALNSTPHGSCASAEGEMGHDWTAEDAVDFDAQIRRLRVAVRRPADLGVLPPFESDVPLPRMRQGTGHRGTLALAQSHEIRLPAAVFPEATGTDQFRQDYRQFGSDSREKDGTRLFYGEGFDTESEPGFDAAPAEPDHGSSRRVEMRDDSDEQEQVRRLRERGSHATVASSAVHLTVRPTGLLACPSGALYRLCGHELSFMVAPLSESAVADLQRSHGRYIYHGTDVHVVDAIVAQGLQPGGGPGGRLANHFVVGPMPTQWSEARGFRRGSNAVVQCDLEVLLRVGVQLFSGADGVLLADTVPVNAIFRILAADNRRGDYTDVADEPARGLYAAQPRSCGVMTSPDATLAAPSGEGLDTVVRWHLHRAACHEVLLPRAVFPEPTNTDQIRQDYRESGSSSREKGTASGLRRANGTDPDLRRWSSRHADARRPGRARASPEAPRARLACDRACYPAEAKKGGRNKAPSTLRPDHTPPRPPSGPPAEARAYNAGAASTGGAQPAADAPGQPIEFNPGQFYRWAPVSATELIRRKQMFLPAAPHEAARCNVVRPRRLEADRLRDYEDNIPESAYEDNIPESACQDNNRIAEAFTSRMRTLAERKEAKAEKRRAAMAALKASLLVGGWLCPNCEEWNLPFRSLSYKCNGKRTAAGVLSRGVPDPAGSPRVRFGRLGGT</sequence>
<organism evidence="2 3">
    <name type="scientific">Symbiodinium microadriaticum</name>
    <name type="common">Dinoflagellate</name>
    <name type="synonym">Zooxanthella microadriatica</name>
    <dbReference type="NCBI Taxonomy" id="2951"/>
    <lineage>
        <taxon>Eukaryota</taxon>
        <taxon>Sar</taxon>
        <taxon>Alveolata</taxon>
        <taxon>Dinophyceae</taxon>
        <taxon>Suessiales</taxon>
        <taxon>Symbiodiniaceae</taxon>
        <taxon>Symbiodinium</taxon>
    </lineage>
</organism>